<proteinExistence type="predicted"/>
<comment type="caution">
    <text evidence="1">The sequence shown here is derived from an EMBL/GenBank/DDBJ whole genome shotgun (WGS) entry which is preliminary data.</text>
</comment>
<dbReference type="InterPro" id="IPR015943">
    <property type="entry name" value="WD40/YVTN_repeat-like_dom_sf"/>
</dbReference>
<evidence type="ECO:0000313" key="1">
    <source>
        <dbReference type="EMBL" id="RKH96345.1"/>
    </source>
</evidence>
<keyword evidence="2" id="KW-1185">Reference proteome</keyword>
<dbReference type="Proteomes" id="UP000278907">
    <property type="component" value="Unassembled WGS sequence"/>
</dbReference>
<dbReference type="SUPFAM" id="SSF50969">
    <property type="entry name" value="YVTN repeat-like/Quinoprotein amine dehydrogenase"/>
    <property type="match status" value="1"/>
</dbReference>
<dbReference type="InterPro" id="IPR011044">
    <property type="entry name" value="Quino_amine_DH_bsu"/>
</dbReference>
<organism evidence="1 2">
    <name type="scientific">Corallococcus praedator</name>
    <dbReference type="NCBI Taxonomy" id="2316724"/>
    <lineage>
        <taxon>Bacteria</taxon>
        <taxon>Pseudomonadati</taxon>
        <taxon>Myxococcota</taxon>
        <taxon>Myxococcia</taxon>
        <taxon>Myxococcales</taxon>
        <taxon>Cystobacterineae</taxon>
        <taxon>Myxococcaceae</taxon>
        <taxon>Corallococcus</taxon>
    </lineage>
</organism>
<dbReference type="EMBL" id="RAWI01000329">
    <property type="protein sequence ID" value="RKH96345.1"/>
    <property type="molecule type" value="Genomic_DNA"/>
</dbReference>
<gene>
    <name evidence="1" type="ORF">D7Y13_31150</name>
</gene>
<evidence type="ECO:0008006" key="3">
    <source>
        <dbReference type="Google" id="ProtNLM"/>
    </source>
</evidence>
<sequence length="447" mass="47862">MVLCLLGVQLTACDAEPLPDSDCVNGTTEASACGLNDRGAQHRTCAAGQWSDLTPCEDPDVCVDGAEESLACGLNGRGTGTRTCSSGAWGEPRCEDKDKCRDWDLETIRCGVLATQSRECTSGQWGPLGFCDDPAPLSLQVPGRQDLIHDARRKRLYITTREGGGQVRVFSLVTGYFDAPLLTGGSFLGIDLSPDGDTLIVADGGFSAPRNWIHLIDLKTGTSRRIEFDLESGEGGTFMALFTSNTEALVSSDYNGSGWSPLRKVDLVTGAATSLALAAVNTMLTLSADGSTVAYAQSNTSSGNWGRYKVGAQTFANAMTGWFVREAAVSRDASQYAVPTYNGLYVFNSDLASPTLLGTYARQLPTGAVYSPVSDELYLAWTGAKTSIDVYSTKTLRKLRDIELKPGLFQDFSDHAFSGGRMRVSRDGAWLFATTGTDGVVIYPTRR</sequence>
<protein>
    <recommendedName>
        <fullName evidence="3">WD40 repeat domain-containing protein</fullName>
    </recommendedName>
</protein>
<evidence type="ECO:0000313" key="2">
    <source>
        <dbReference type="Proteomes" id="UP000278907"/>
    </source>
</evidence>
<name>A0ABX9Q970_9BACT</name>
<dbReference type="Gene3D" id="2.130.10.10">
    <property type="entry name" value="YVTN repeat-like/Quinoprotein amine dehydrogenase"/>
    <property type="match status" value="2"/>
</dbReference>
<reference evidence="1 2" key="1">
    <citation type="submission" date="2018-09" db="EMBL/GenBank/DDBJ databases">
        <authorList>
            <person name="Livingstone P.G."/>
            <person name="Whitworth D.E."/>
        </authorList>
    </citation>
    <scope>NUCLEOTIDE SEQUENCE [LARGE SCALE GENOMIC DNA]</scope>
    <source>
        <strain evidence="1 2">CA031B</strain>
    </source>
</reference>
<accession>A0ABX9Q970</accession>